<accession>A0A853I392</accession>
<sequence length="197" mass="21419">MENIIINPTDISTDKINFSTTLNVGLSYVNQAVNMVKAFDAVVSSNEGLDFEKALSIAKNHETFAVIGTKTVKSNSSKTQAWIAIEQLQNLINMVQGAATENWAAFGAAARAFIDLNTQKNGGYFTIFHQDNDSIRYQYNMFNATQNKKTGSVMCGQLTSVEINISKSDANVLALVAGSTITQTLNFKSMTIVEALS</sequence>
<dbReference type="AlphaFoldDB" id="A0A853I392"/>
<evidence type="ECO:0000256" key="1">
    <source>
        <dbReference type="ARBA" id="ARBA00009676"/>
    </source>
</evidence>
<gene>
    <name evidence="3" type="ORF">H0A36_13700</name>
</gene>
<protein>
    <submittedName>
        <fullName evidence="3">Type-2Aa cytolytic delta-endotoxin</fullName>
    </submittedName>
</protein>
<dbReference type="InterPro" id="IPR001615">
    <property type="entry name" value="Endotoxin_CytB"/>
</dbReference>
<evidence type="ECO:0000313" key="4">
    <source>
        <dbReference type="Proteomes" id="UP000569732"/>
    </source>
</evidence>
<dbReference type="Gene3D" id="3.40.198.10">
    <property type="entry name" value="Delta-endotoxin CytB-like"/>
    <property type="match status" value="1"/>
</dbReference>
<dbReference type="EMBL" id="JACCKB010000020">
    <property type="protein sequence ID" value="NYZ67069.1"/>
    <property type="molecule type" value="Genomic_DNA"/>
</dbReference>
<dbReference type="GO" id="GO:0005576">
    <property type="term" value="C:extracellular region"/>
    <property type="evidence" value="ECO:0007669"/>
    <property type="project" value="InterPro"/>
</dbReference>
<keyword evidence="4" id="KW-1185">Reference proteome</keyword>
<organism evidence="3 4">
    <name type="scientific">Spartinivicinus marinus</name>
    <dbReference type="NCBI Taxonomy" id="2994442"/>
    <lineage>
        <taxon>Bacteria</taxon>
        <taxon>Pseudomonadati</taxon>
        <taxon>Pseudomonadota</taxon>
        <taxon>Gammaproteobacteria</taxon>
        <taxon>Oceanospirillales</taxon>
        <taxon>Zooshikellaceae</taxon>
        <taxon>Spartinivicinus</taxon>
    </lineage>
</organism>
<dbReference type="InterPro" id="IPR035918">
    <property type="entry name" value="CytB_endotoxin-like_sf"/>
</dbReference>
<dbReference type="Proteomes" id="UP000569732">
    <property type="component" value="Unassembled WGS sequence"/>
</dbReference>
<dbReference type="RefSeq" id="WP_180569090.1">
    <property type="nucleotide sequence ID" value="NZ_JACCKB010000020.1"/>
</dbReference>
<dbReference type="Pfam" id="PF01338">
    <property type="entry name" value="Bac_thur_toxin"/>
    <property type="match status" value="1"/>
</dbReference>
<evidence type="ECO:0000313" key="3">
    <source>
        <dbReference type="EMBL" id="NYZ67069.1"/>
    </source>
</evidence>
<proteinExistence type="inferred from homology"/>
<comment type="caution">
    <text evidence="3">The sequence shown here is derived from an EMBL/GenBank/DDBJ whole genome shotgun (WGS) entry which is preliminary data.</text>
</comment>
<keyword evidence="2" id="KW-0749">Sporulation</keyword>
<name>A0A853I392_9GAMM</name>
<evidence type="ECO:0000256" key="2">
    <source>
        <dbReference type="ARBA" id="ARBA00022969"/>
    </source>
</evidence>
<dbReference type="GO" id="GO:0030435">
    <property type="term" value="P:sporulation resulting in formation of a cellular spore"/>
    <property type="evidence" value="ECO:0007669"/>
    <property type="project" value="UniProtKB-KW"/>
</dbReference>
<reference evidence="3 4" key="1">
    <citation type="submission" date="2020-07" db="EMBL/GenBank/DDBJ databases">
        <title>Endozoicomonas sp. nov., isolated from sediment.</title>
        <authorList>
            <person name="Gu T."/>
        </authorList>
    </citation>
    <scope>NUCLEOTIDE SEQUENCE [LARGE SCALE GENOMIC DNA]</scope>
    <source>
        <strain evidence="3 4">SM1973</strain>
    </source>
</reference>
<comment type="similarity">
    <text evidence="1">Belongs to the cyt1/cyt2 endotoxin family.</text>
</comment>
<dbReference type="SUPFAM" id="SSF55676">
    <property type="entry name" value="CytB endotoxin-like"/>
    <property type="match status" value="1"/>
</dbReference>